<keyword evidence="2" id="KW-0808">Transferase</keyword>
<dbReference type="AlphaFoldDB" id="A0A0L7L3I6"/>
<dbReference type="Proteomes" id="UP000037510">
    <property type="component" value="Unassembled WGS sequence"/>
</dbReference>
<evidence type="ECO:0000313" key="3">
    <source>
        <dbReference type="Proteomes" id="UP000037510"/>
    </source>
</evidence>
<feature type="compositionally biased region" description="Basic and acidic residues" evidence="1">
    <location>
        <begin position="1"/>
        <end position="28"/>
    </location>
</feature>
<accession>A0A0L7L3I6</accession>
<proteinExistence type="predicted"/>
<gene>
    <name evidence="2" type="ORF">OBRU01_16134</name>
</gene>
<dbReference type="GO" id="GO:0003964">
    <property type="term" value="F:RNA-directed DNA polymerase activity"/>
    <property type="evidence" value="ECO:0007669"/>
    <property type="project" value="UniProtKB-KW"/>
</dbReference>
<feature type="compositionally biased region" description="Basic and acidic residues" evidence="1">
    <location>
        <begin position="54"/>
        <end position="63"/>
    </location>
</feature>
<organism evidence="2 3">
    <name type="scientific">Operophtera brumata</name>
    <name type="common">Winter moth</name>
    <name type="synonym">Phalaena brumata</name>
    <dbReference type="NCBI Taxonomy" id="104452"/>
    <lineage>
        <taxon>Eukaryota</taxon>
        <taxon>Metazoa</taxon>
        <taxon>Ecdysozoa</taxon>
        <taxon>Arthropoda</taxon>
        <taxon>Hexapoda</taxon>
        <taxon>Insecta</taxon>
        <taxon>Pterygota</taxon>
        <taxon>Neoptera</taxon>
        <taxon>Endopterygota</taxon>
        <taxon>Lepidoptera</taxon>
        <taxon>Glossata</taxon>
        <taxon>Ditrysia</taxon>
        <taxon>Geometroidea</taxon>
        <taxon>Geometridae</taxon>
        <taxon>Larentiinae</taxon>
        <taxon>Operophtera</taxon>
    </lineage>
</organism>
<evidence type="ECO:0000313" key="2">
    <source>
        <dbReference type="EMBL" id="KOB69980.1"/>
    </source>
</evidence>
<dbReference type="EMBL" id="JTDY01003194">
    <property type="protein sequence ID" value="KOB69980.1"/>
    <property type="molecule type" value="Genomic_DNA"/>
</dbReference>
<reference evidence="2 3" key="1">
    <citation type="journal article" date="2015" name="Genome Biol. Evol.">
        <title>The genome of winter moth (Operophtera brumata) provides a genomic perspective on sexual dimorphism and phenology.</title>
        <authorList>
            <person name="Derks M.F."/>
            <person name="Smit S."/>
            <person name="Salis L."/>
            <person name="Schijlen E."/>
            <person name="Bossers A."/>
            <person name="Mateman C."/>
            <person name="Pijl A.S."/>
            <person name="de Ridder D."/>
            <person name="Groenen M.A."/>
            <person name="Visser M.E."/>
            <person name="Megens H.J."/>
        </authorList>
    </citation>
    <scope>NUCLEOTIDE SEQUENCE [LARGE SCALE GENOMIC DNA]</scope>
    <source>
        <strain evidence="2">WM2013NL</strain>
        <tissue evidence="2">Head and thorax</tissue>
    </source>
</reference>
<sequence>MAPSPEYDKEPKAPDKSATHISSEDTKLLHNLVNDQHNSSDHKTTNSAANSEVELTKLKRDPSMVRHVERRPVDHIVKLALDLPTAKRRLTWLTTVEKDLKEAQLDQDFTQTMQNGEKF</sequence>
<feature type="region of interest" description="Disordered" evidence="1">
    <location>
        <begin position="1"/>
        <end position="63"/>
    </location>
</feature>
<name>A0A0L7L3I6_OPEBR</name>
<keyword evidence="3" id="KW-1185">Reference proteome</keyword>
<keyword evidence="2" id="KW-0548">Nucleotidyltransferase</keyword>
<evidence type="ECO:0000256" key="1">
    <source>
        <dbReference type="SAM" id="MobiDB-lite"/>
    </source>
</evidence>
<comment type="caution">
    <text evidence="2">The sequence shown here is derived from an EMBL/GenBank/DDBJ whole genome shotgun (WGS) entry which is preliminary data.</text>
</comment>
<protein>
    <submittedName>
        <fullName evidence="2">Reverse transcriptase family member</fullName>
    </submittedName>
</protein>
<keyword evidence="2" id="KW-0695">RNA-directed DNA polymerase</keyword>